<evidence type="ECO:0000313" key="2">
    <source>
        <dbReference type="Proteomes" id="UP000295063"/>
    </source>
</evidence>
<comment type="caution">
    <text evidence="1">The sequence shown here is derived from an EMBL/GenBank/DDBJ whole genome shotgun (WGS) entry which is preliminary data.</text>
</comment>
<reference evidence="1 2" key="1">
    <citation type="submission" date="2019-03" db="EMBL/GenBank/DDBJ databases">
        <title>Genomic Encyclopedia of Type Strains, Phase IV (KMG-IV): sequencing the most valuable type-strain genomes for metagenomic binning, comparative biology and taxonomic classification.</title>
        <authorList>
            <person name="Goeker M."/>
        </authorList>
    </citation>
    <scope>NUCLEOTIDE SEQUENCE [LARGE SCALE GENOMIC DNA]</scope>
    <source>
        <strain evidence="1 2">DSM 15969</strain>
    </source>
</reference>
<proteinExistence type="predicted"/>
<accession>A0A4R1PZK2</accession>
<protein>
    <submittedName>
        <fullName evidence="1">Uncharacterized protein</fullName>
    </submittedName>
</protein>
<dbReference type="EMBL" id="SLUI01000016">
    <property type="protein sequence ID" value="TCL33926.1"/>
    <property type="molecule type" value="Genomic_DNA"/>
</dbReference>
<gene>
    <name evidence="1" type="ORF">EV210_11627</name>
</gene>
<dbReference type="OrthoDB" id="1681562at2"/>
<dbReference type="AlphaFoldDB" id="A0A4R1PZK2"/>
<evidence type="ECO:0000313" key="1">
    <source>
        <dbReference type="EMBL" id="TCL33926.1"/>
    </source>
</evidence>
<keyword evidence="2" id="KW-1185">Reference proteome</keyword>
<name>A0A4R1PZK2_9FIRM</name>
<sequence>MRMSRVPVERVYMGRMPFNGNNYEFTIDCGAVYFDAVYNDEGSLLQINQYFYSEADADDELEAASEEEELLSIDCRDFPAKAYLLTKEEKGNEWLRFHAIVPEAIDPEYFYQKYLGA</sequence>
<organism evidence="1 2">
    <name type="scientific">Anaerospora hongkongensis</name>
    <dbReference type="NCBI Taxonomy" id="244830"/>
    <lineage>
        <taxon>Bacteria</taxon>
        <taxon>Bacillati</taxon>
        <taxon>Bacillota</taxon>
        <taxon>Negativicutes</taxon>
        <taxon>Selenomonadales</taxon>
        <taxon>Sporomusaceae</taxon>
        <taxon>Anaerospora</taxon>
    </lineage>
</organism>
<dbReference type="RefSeq" id="WP_132082964.1">
    <property type="nucleotide sequence ID" value="NZ_SLUI01000016.1"/>
</dbReference>
<dbReference type="Proteomes" id="UP000295063">
    <property type="component" value="Unassembled WGS sequence"/>
</dbReference>